<dbReference type="SUPFAM" id="SSF52540">
    <property type="entry name" value="P-loop containing nucleoside triphosphate hydrolases"/>
    <property type="match status" value="1"/>
</dbReference>
<evidence type="ECO:0000259" key="7">
    <source>
        <dbReference type="PROSITE" id="PS51866"/>
    </source>
</evidence>
<dbReference type="PROSITE" id="PS51866">
    <property type="entry name" value="MOP"/>
    <property type="match status" value="1"/>
</dbReference>
<keyword evidence="3" id="KW-0547">Nucleotide-binding</keyword>
<proteinExistence type="predicted"/>
<evidence type="ECO:0000313" key="9">
    <source>
        <dbReference type="Proteomes" id="UP000703038"/>
    </source>
</evidence>
<dbReference type="InterPro" id="IPR050093">
    <property type="entry name" value="ABC_SmlMolc_Importer"/>
</dbReference>
<name>A0ABS2KU56_9NOCA</name>
<dbReference type="InterPro" id="IPR003439">
    <property type="entry name" value="ABC_transporter-like_ATP-bd"/>
</dbReference>
<dbReference type="GO" id="GO:0005524">
    <property type="term" value="F:ATP binding"/>
    <property type="evidence" value="ECO:0007669"/>
    <property type="project" value="UniProtKB-KW"/>
</dbReference>
<keyword evidence="1" id="KW-0813">Transport</keyword>
<dbReference type="PROSITE" id="PS00211">
    <property type="entry name" value="ABC_TRANSPORTER_1"/>
    <property type="match status" value="1"/>
</dbReference>
<dbReference type="InterPro" id="IPR005116">
    <property type="entry name" value="Transp-assoc_OB_typ1"/>
</dbReference>
<dbReference type="Proteomes" id="UP000703038">
    <property type="component" value="Unassembled WGS sequence"/>
</dbReference>
<reference evidence="8 9" key="1">
    <citation type="submission" date="2021-01" db="EMBL/GenBank/DDBJ databases">
        <title>Genomics of switchgrass bacterial isolates.</title>
        <authorList>
            <person name="Shade A."/>
        </authorList>
    </citation>
    <scope>NUCLEOTIDE SEQUENCE [LARGE SCALE GENOMIC DNA]</scope>
    <source>
        <strain evidence="8 9">PvP111</strain>
    </source>
</reference>
<dbReference type="SUPFAM" id="SSF50331">
    <property type="entry name" value="MOP-like"/>
    <property type="match status" value="1"/>
</dbReference>
<evidence type="ECO:0000256" key="2">
    <source>
        <dbReference type="ARBA" id="ARBA00022505"/>
    </source>
</evidence>
<dbReference type="InterPro" id="IPR008995">
    <property type="entry name" value="Mo/tungstate-bd_C_term_dom"/>
</dbReference>
<dbReference type="InterPro" id="IPR017871">
    <property type="entry name" value="ABC_transporter-like_CS"/>
</dbReference>
<feature type="domain" description="Mop" evidence="7">
    <location>
        <begin position="293"/>
        <end position="360"/>
    </location>
</feature>
<keyword evidence="2 5" id="KW-0500">Molybdenum</keyword>
<dbReference type="Gene3D" id="3.40.50.300">
    <property type="entry name" value="P-loop containing nucleotide triphosphate hydrolases"/>
    <property type="match status" value="1"/>
</dbReference>
<dbReference type="SMART" id="SM00382">
    <property type="entry name" value="AAA"/>
    <property type="match status" value="1"/>
</dbReference>
<dbReference type="InterPro" id="IPR004606">
    <property type="entry name" value="Mop_domain"/>
</dbReference>
<sequence>MTPTDTSVVLDIRHRARGADLTLTVPSGGVVAILGPNGAGKSTLLSMVAGLVRPDEGVVRIGTRTLTDSAQRIDVPPHRRRVALLAQDALLFPHLSALANVAFAPRSRGAGRAESERLARRWLEAVDAADLADRRPRALSGGQAQRVALARALAADPDVLLLDEPFAALDAESAPAMRRVLREVLAETSRTTLLVTHDRVDALTLAGEVAVVDAGRVVEHGTVRDVLTAPRTRFAAALVGVNFIEGTITAPDTLTTTSGVAVQGRAPDPLDAGSPAVALLHPTAVSVFVDPPRGSPRNVLPVQIGHVESTGSSVRITSTAAAGLPALHADVTVAAATELDLVPGRRVHFVVKAGEVALHAAAPGAPTPR</sequence>
<dbReference type="Pfam" id="PF03459">
    <property type="entry name" value="TOBE"/>
    <property type="match status" value="1"/>
</dbReference>
<accession>A0ABS2KU56</accession>
<dbReference type="InterPro" id="IPR027417">
    <property type="entry name" value="P-loop_NTPase"/>
</dbReference>
<comment type="caution">
    <text evidence="8">The sequence shown here is derived from an EMBL/GenBank/DDBJ whole genome shotgun (WGS) entry which is preliminary data.</text>
</comment>
<keyword evidence="4 8" id="KW-0067">ATP-binding</keyword>
<dbReference type="Pfam" id="PF00005">
    <property type="entry name" value="ABC_tran"/>
    <property type="match status" value="1"/>
</dbReference>
<gene>
    <name evidence="8" type="ORF">JOE42_002146</name>
</gene>
<evidence type="ECO:0000256" key="5">
    <source>
        <dbReference type="PROSITE-ProRule" id="PRU01213"/>
    </source>
</evidence>
<feature type="domain" description="ABC transporter" evidence="6">
    <location>
        <begin position="1"/>
        <end position="239"/>
    </location>
</feature>
<dbReference type="EMBL" id="JAFBBK010000001">
    <property type="protein sequence ID" value="MBM7415413.1"/>
    <property type="molecule type" value="Genomic_DNA"/>
</dbReference>
<dbReference type="InterPro" id="IPR003593">
    <property type="entry name" value="AAA+_ATPase"/>
</dbReference>
<evidence type="ECO:0000313" key="8">
    <source>
        <dbReference type="EMBL" id="MBM7415413.1"/>
    </source>
</evidence>
<evidence type="ECO:0000256" key="4">
    <source>
        <dbReference type="ARBA" id="ARBA00022840"/>
    </source>
</evidence>
<dbReference type="Gene3D" id="2.40.50.100">
    <property type="match status" value="1"/>
</dbReference>
<keyword evidence="9" id="KW-1185">Reference proteome</keyword>
<dbReference type="RefSeq" id="WP_204868454.1">
    <property type="nucleotide sequence ID" value="NZ_JAFBBK010000001.1"/>
</dbReference>
<evidence type="ECO:0000259" key="6">
    <source>
        <dbReference type="PROSITE" id="PS50893"/>
    </source>
</evidence>
<evidence type="ECO:0000256" key="3">
    <source>
        <dbReference type="ARBA" id="ARBA00022741"/>
    </source>
</evidence>
<dbReference type="PANTHER" id="PTHR42781">
    <property type="entry name" value="SPERMIDINE/PUTRESCINE IMPORT ATP-BINDING PROTEIN POTA"/>
    <property type="match status" value="1"/>
</dbReference>
<dbReference type="PROSITE" id="PS50893">
    <property type="entry name" value="ABC_TRANSPORTER_2"/>
    <property type="match status" value="1"/>
</dbReference>
<evidence type="ECO:0000256" key="1">
    <source>
        <dbReference type="ARBA" id="ARBA00022448"/>
    </source>
</evidence>
<organism evidence="8 9">
    <name type="scientific">Rhodococcoides corynebacterioides</name>
    <dbReference type="NCBI Taxonomy" id="53972"/>
    <lineage>
        <taxon>Bacteria</taxon>
        <taxon>Bacillati</taxon>
        <taxon>Actinomycetota</taxon>
        <taxon>Actinomycetes</taxon>
        <taxon>Mycobacteriales</taxon>
        <taxon>Nocardiaceae</taxon>
        <taxon>Rhodococcoides</taxon>
    </lineage>
</organism>
<dbReference type="PANTHER" id="PTHR42781:SF4">
    <property type="entry name" value="SPERMIDINE_PUTRESCINE IMPORT ATP-BINDING PROTEIN POTA"/>
    <property type="match status" value="1"/>
</dbReference>
<protein>
    <submittedName>
        <fullName evidence="8">Molybdate transport system ATP-binding protein</fullName>
    </submittedName>
</protein>